<dbReference type="OMA" id="PMEPEHK"/>
<dbReference type="Proteomes" id="UP000053927">
    <property type="component" value="Unassembled WGS sequence"/>
</dbReference>
<protein>
    <recommendedName>
        <fullName evidence="1">N-acetyltransferase domain-containing protein</fullName>
    </recommendedName>
</protein>
<proteinExistence type="predicted"/>
<dbReference type="Gene3D" id="3.40.630.30">
    <property type="match status" value="1"/>
</dbReference>
<dbReference type="PROSITE" id="PS51186">
    <property type="entry name" value="GNAT"/>
    <property type="match status" value="1"/>
</dbReference>
<evidence type="ECO:0000313" key="2">
    <source>
        <dbReference type="EMBL" id="EIM80209.1"/>
    </source>
</evidence>
<reference evidence="3" key="1">
    <citation type="journal article" date="2012" name="Science">
        <title>The Paleozoic origin of enzymatic lignin decomposition reconstructed from 31 fungal genomes.</title>
        <authorList>
            <person name="Floudas D."/>
            <person name="Binder M."/>
            <person name="Riley R."/>
            <person name="Barry K."/>
            <person name="Blanchette R.A."/>
            <person name="Henrissat B."/>
            <person name="Martinez A.T."/>
            <person name="Otillar R."/>
            <person name="Spatafora J.W."/>
            <person name="Yadav J.S."/>
            <person name="Aerts A."/>
            <person name="Benoit I."/>
            <person name="Boyd A."/>
            <person name="Carlson A."/>
            <person name="Copeland A."/>
            <person name="Coutinho P.M."/>
            <person name="de Vries R.P."/>
            <person name="Ferreira P."/>
            <person name="Findley K."/>
            <person name="Foster B."/>
            <person name="Gaskell J."/>
            <person name="Glotzer D."/>
            <person name="Gorecki P."/>
            <person name="Heitman J."/>
            <person name="Hesse C."/>
            <person name="Hori C."/>
            <person name="Igarashi K."/>
            <person name="Jurgens J.A."/>
            <person name="Kallen N."/>
            <person name="Kersten P."/>
            <person name="Kohler A."/>
            <person name="Kuees U."/>
            <person name="Kumar T.K.A."/>
            <person name="Kuo A."/>
            <person name="LaButti K."/>
            <person name="Larrondo L.F."/>
            <person name="Lindquist E."/>
            <person name="Ling A."/>
            <person name="Lombard V."/>
            <person name="Lucas S."/>
            <person name="Lundell T."/>
            <person name="Martin R."/>
            <person name="McLaughlin D.J."/>
            <person name="Morgenstern I."/>
            <person name="Morin E."/>
            <person name="Murat C."/>
            <person name="Nagy L.G."/>
            <person name="Nolan M."/>
            <person name="Ohm R.A."/>
            <person name="Patyshakuliyeva A."/>
            <person name="Rokas A."/>
            <person name="Ruiz-Duenas F.J."/>
            <person name="Sabat G."/>
            <person name="Salamov A."/>
            <person name="Samejima M."/>
            <person name="Schmutz J."/>
            <person name="Slot J.C."/>
            <person name="St John F."/>
            <person name="Stenlid J."/>
            <person name="Sun H."/>
            <person name="Sun S."/>
            <person name="Syed K."/>
            <person name="Tsang A."/>
            <person name="Wiebenga A."/>
            <person name="Young D."/>
            <person name="Pisabarro A."/>
            <person name="Eastwood D.C."/>
            <person name="Martin F."/>
            <person name="Cullen D."/>
            <person name="Grigoriev I.V."/>
            <person name="Hibbett D.S."/>
        </authorList>
    </citation>
    <scope>NUCLEOTIDE SEQUENCE [LARGE SCALE GENOMIC DNA]</scope>
    <source>
        <strain evidence="3">FP-91666</strain>
    </source>
</reference>
<dbReference type="AlphaFoldDB" id="R7RXZ9"/>
<accession>R7RXZ9</accession>
<dbReference type="RefSeq" id="XP_007310814.1">
    <property type="nucleotide sequence ID" value="XM_007310752.1"/>
</dbReference>
<dbReference type="CDD" id="cd04301">
    <property type="entry name" value="NAT_SF"/>
    <property type="match status" value="1"/>
</dbReference>
<dbReference type="InterPro" id="IPR000182">
    <property type="entry name" value="GNAT_dom"/>
</dbReference>
<evidence type="ECO:0000259" key="1">
    <source>
        <dbReference type="PROSITE" id="PS51186"/>
    </source>
</evidence>
<dbReference type="PANTHER" id="PTHR42791:SF1">
    <property type="entry name" value="N-ACETYLTRANSFERASE DOMAIN-CONTAINING PROTEIN"/>
    <property type="match status" value="1"/>
</dbReference>
<sequence length="216" mass="23732">MPAIVKLLEHPTDIQIVECAALLSKALEGDVTIRAMTGGREELAPALFRAMLRAGSLGGKFHVVSDEVSGQITTVAISFAPGGGLFDRVDQREAGWNDFFASLSHETQTWWRTTLGKDYADAIHAILGNHYNNRWQINVLATHPERQRNGYATAVIQAVCSLAAKDKTVLALTTQNERNAQFYQHRGFSIVGTTEVNAPTGPWTQYVVLWDPNVPS</sequence>
<dbReference type="OrthoDB" id="61113at2759"/>
<dbReference type="GeneID" id="18797720"/>
<dbReference type="eggNOG" id="ENOG502RR34">
    <property type="taxonomic scope" value="Eukaryota"/>
</dbReference>
<organism evidence="2 3">
    <name type="scientific">Stereum hirsutum (strain FP-91666)</name>
    <name type="common">White-rot fungus</name>
    <dbReference type="NCBI Taxonomy" id="721885"/>
    <lineage>
        <taxon>Eukaryota</taxon>
        <taxon>Fungi</taxon>
        <taxon>Dikarya</taxon>
        <taxon>Basidiomycota</taxon>
        <taxon>Agaricomycotina</taxon>
        <taxon>Agaricomycetes</taxon>
        <taxon>Russulales</taxon>
        <taxon>Stereaceae</taxon>
        <taxon>Stereum</taxon>
    </lineage>
</organism>
<dbReference type="EMBL" id="JH687399">
    <property type="protein sequence ID" value="EIM80209.1"/>
    <property type="molecule type" value="Genomic_DNA"/>
</dbReference>
<dbReference type="GO" id="GO:0016747">
    <property type="term" value="F:acyltransferase activity, transferring groups other than amino-acyl groups"/>
    <property type="evidence" value="ECO:0007669"/>
    <property type="project" value="InterPro"/>
</dbReference>
<name>R7RXZ9_STEHR</name>
<feature type="domain" description="N-acetyltransferase" evidence="1">
    <location>
        <begin position="75"/>
        <end position="215"/>
    </location>
</feature>
<dbReference type="InterPro" id="IPR052523">
    <property type="entry name" value="Trichothecene_AcTrans"/>
</dbReference>
<dbReference type="InterPro" id="IPR016181">
    <property type="entry name" value="Acyl_CoA_acyltransferase"/>
</dbReference>
<dbReference type="Pfam" id="PF13508">
    <property type="entry name" value="Acetyltransf_7"/>
    <property type="match status" value="1"/>
</dbReference>
<dbReference type="PANTHER" id="PTHR42791">
    <property type="entry name" value="GNAT FAMILY ACETYLTRANSFERASE"/>
    <property type="match status" value="1"/>
</dbReference>
<gene>
    <name evidence="2" type="ORF">STEHIDRAFT_126178</name>
</gene>
<evidence type="ECO:0000313" key="3">
    <source>
        <dbReference type="Proteomes" id="UP000053927"/>
    </source>
</evidence>
<dbReference type="KEGG" id="shs:STEHIDRAFT_126178"/>
<keyword evidence="3" id="KW-1185">Reference proteome</keyword>
<dbReference type="SUPFAM" id="SSF55729">
    <property type="entry name" value="Acyl-CoA N-acyltransferases (Nat)"/>
    <property type="match status" value="1"/>
</dbReference>